<gene>
    <name evidence="1" type="ORF">BpHYR1_015066</name>
</gene>
<evidence type="ECO:0000313" key="2">
    <source>
        <dbReference type="Proteomes" id="UP000276133"/>
    </source>
</evidence>
<comment type="caution">
    <text evidence="1">The sequence shown here is derived from an EMBL/GenBank/DDBJ whole genome shotgun (WGS) entry which is preliminary data.</text>
</comment>
<reference evidence="1 2" key="1">
    <citation type="journal article" date="2018" name="Sci. Rep.">
        <title>Genomic signatures of local adaptation to the degree of environmental predictability in rotifers.</title>
        <authorList>
            <person name="Franch-Gras L."/>
            <person name="Hahn C."/>
            <person name="Garcia-Roger E.M."/>
            <person name="Carmona M.J."/>
            <person name="Serra M."/>
            <person name="Gomez A."/>
        </authorList>
    </citation>
    <scope>NUCLEOTIDE SEQUENCE [LARGE SCALE GENOMIC DNA]</scope>
    <source>
        <strain evidence="1">HYR1</strain>
    </source>
</reference>
<protein>
    <submittedName>
        <fullName evidence="1">Uncharacterized protein</fullName>
    </submittedName>
</protein>
<keyword evidence="2" id="KW-1185">Reference proteome</keyword>
<accession>A0A3M7SNQ6</accession>
<dbReference type="AlphaFoldDB" id="A0A3M7SNQ6"/>
<proteinExistence type="predicted"/>
<sequence length="75" mass="8912">MFNRNCVRNSRGHMKNRAFMLQKIINYKLKMFDSDIESKFSHSSMCAAFDFMSNLIKHAYRLPRQLDSGKHCFMS</sequence>
<dbReference type="Proteomes" id="UP000276133">
    <property type="component" value="Unassembled WGS sequence"/>
</dbReference>
<organism evidence="1 2">
    <name type="scientific">Brachionus plicatilis</name>
    <name type="common">Marine rotifer</name>
    <name type="synonym">Brachionus muelleri</name>
    <dbReference type="NCBI Taxonomy" id="10195"/>
    <lineage>
        <taxon>Eukaryota</taxon>
        <taxon>Metazoa</taxon>
        <taxon>Spiralia</taxon>
        <taxon>Gnathifera</taxon>
        <taxon>Rotifera</taxon>
        <taxon>Eurotatoria</taxon>
        <taxon>Monogononta</taxon>
        <taxon>Pseudotrocha</taxon>
        <taxon>Ploima</taxon>
        <taxon>Brachionidae</taxon>
        <taxon>Brachionus</taxon>
    </lineage>
</organism>
<name>A0A3M7SNQ6_BRAPC</name>
<evidence type="ECO:0000313" key="1">
    <source>
        <dbReference type="EMBL" id="RNA37168.1"/>
    </source>
</evidence>
<dbReference type="EMBL" id="REGN01001078">
    <property type="protein sequence ID" value="RNA37168.1"/>
    <property type="molecule type" value="Genomic_DNA"/>
</dbReference>